<evidence type="ECO:0000313" key="1">
    <source>
        <dbReference type="EMBL" id="EKB28084.1"/>
    </source>
</evidence>
<organism evidence="1 2">
    <name type="scientific">Aeromonas dhakensis</name>
    <dbReference type="NCBI Taxonomy" id="196024"/>
    <lineage>
        <taxon>Bacteria</taxon>
        <taxon>Pseudomonadati</taxon>
        <taxon>Pseudomonadota</taxon>
        <taxon>Gammaproteobacteria</taxon>
        <taxon>Aeromonadales</taxon>
        <taxon>Aeromonadaceae</taxon>
        <taxon>Aeromonas</taxon>
    </lineage>
</organism>
<keyword evidence="2" id="KW-1185">Reference proteome</keyword>
<name>K1K8T4_9GAMM</name>
<dbReference type="AlphaFoldDB" id="K1K8T4"/>
<sequence>MKGVWPGLALGLCLLLPQQSNGKDNPTAECSWLHERIEAQEKAIKQGDELGTREELARWRAEFNKKECQRYDY</sequence>
<comment type="caution">
    <text evidence="1">The sequence shown here is derived from an EMBL/GenBank/DDBJ whole genome shotgun (WGS) entry which is preliminary data.</text>
</comment>
<dbReference type="EMBL" id="AGWR01000016">
    <property type="protein sequence ID" value="EKB28084.1"/>
    <property type="molecule type" value="Genomic_DNA"/>
</dbReference>
<evidence type="ECO:0000313" key="2">
    <source>
        <dbReference type="Proteomes" id="UP000005149"/>
    </source>
</evidence>
<dbReference type="RefSeq" id="WP_005303525.1">
    <property type="nucleotide sequence ID" value="NZ_JDWD01000030.1"/>
</dbReference>
<dbReference type="HOGENOM" id="CLU_2696255_0_0_6"/>
<reference evidence="1 2" key="1">
    <citation type="submission" date="2012-06" db="EMBL/GenBank/DDBJ databases">
        <title>The Genome Sequence of Aeromonas hydrophila SSU.</title>
        <authorList>
            <consortium name="The Broad Institute Genome Sequencing Platform"/>
            <person name="Earl A."/>
            <person name="Ward D."/>
            <person name="Feldgarden M."/>
            <person name="Gevers D."/>
            <person name="Chopra A."/>
            <person name="Walker B."/>
            <person name="Young S.K."/>
            <person name="Zeng Q."/>
            <person name="Gargeya S."/>
            <person name="Fitzgerald M."/>
            <person name="Haas B."/>
            <person name="Abouelleil A."/>
            <person name="Alvarado L."/>
            <person name="Arachchi H.M."/>
            <person name="Berlin A.M."/>
            <person name="Chapman S.B."/>
            <person name="Goldberg J."/>
            <person name="Griggs A."/>
            <person name="Gujja S."/>
            <person name="Hansen M."/>
            <person name="Howarth C."/>
            <person name="Imamovic A."/>
            <person name="Larimer J."/>
            <person name="McCowan C."/>
            <person name="Montmayeur A."/>
            <person name="Murphy C."/>
            <person name="Neiman D."/>
            <person name="Pearson M."/>
            <person name="Priest M."/>
            <person name="Roberts A."/>
            <person name="Saif S."/>
            <person name="Shea T."/>
            <person name="Sisk P."/>
            <person name="Sykes S."/>
            <person name="Wortman J."/>
            <person name="Nusbaum C."/>
            <person name="Birren B."/>
        </authorList>
    </citation>
    <scope>NUCLEOTIDE SEQUENCE [LARGE SCALE GENOMIC DNA]</scope>
    <source>
        <strain evidence="1 2">SSU</strain>
    </source>
</reference>
<proteinExistence type="predicted"/>
<dbReference type="PATRIC" id="fig|1073377.4.peg.2432"/>
<protein>
    <submittedName>
        <fullName evidence="1">Uncharacterized protein</fullName>
    </submittedName>
</protein>
<dbReference type="Proteomes" id="UP000005149">
    <property type="component" value="Unassembled WGS sequence"/>
</dbReference>
<accession>K1K8T4</accession>
<gene>
    <name evidence="1" type="ORF">HMPREF1171_02375</name>
</gene>